<gene>
    <name evidence="1" type="ORF">H5410_020461</name>
</gene>
<dbReference type="Proteomes" id="UP000824120">
    <property type="component" value="Chromosome 4"/>
</dbReference>
<evidence type="ECO:0000313" key="1">
    <source>
        <dbReference type="EMBL" id="KAG5609180.1"/>
    </source>
</evidence>
<name>A0A9J5ZCG9_SOLCO</name>
<protein>
    <submittedName>
        <fullName evidence="1">Uncharacterized protein</fullName>
    </submittedName>
</protein>
<keyword evidence="2" id="KW-1185">Reference proteome</keyword>
<organism evidence="1 2">
    <name type="scientific">Solanum commersonii</name>
    <name type="common">Commerson's wild potato</name>
    <name type="synonym">Commerson's nightshade</name>
    <dbReference type="NCBI Taxonomy" id="4109"/>
    <lineage>
        <taxon>Eukaryota</taxon>
        <taxon>Viridiplantae</taxon>
        <taxon>Streptophyta</taxon>
        <taxon>Embryophyta</taxon>
        <taxon>Tracheophyta</taxon>
        <taxon>Spermatophyta</taxon>
        <taxon>Magnoliopsida</taxon>
        <taxon>eudicotyledons</taxon>
        <taxon>Gunneridae</taxon>
        <taxon>Pentapetalae</taxon>
        <taxon>asterids</taxon>
        <taxon>lamiids</taxon>
        <taxon>Solanales</taxon>
        <taxon>Solanaceae</taxon>
        <taxon>Solanoideae</taxon>
        <taxon>Solaneae</taxon>
        <taxon>Solanum</taxon>
    </lineage>
</organism>
<proteinExistence type="predicted"/>
<evidence type="ECO:0000313" key="2">
    <source>
        <dbReference type="Proteomes" id="UP000824120"/>
    </source>
</evidence>
<dbReference type="AlphaFoldDB" id="A0A9J5ZCG9"/>
<comment type="caution">
    <text evidence="1">The sequence shown here is derived from an EMBL/GenBank/DDBJ whole genome shotgun (WGS) entry which is preliminary data.</text>
</comment>
<accession>A0A9J5ZCG9</accession>
<reference evidence="1 2" key="1">
    <citation type="submission" date="2020-09" db="EMBL/GenBank/DDBJ databases">
        <title>De no assembly of potato wild relative species, Solanum commersonii.</title>
        <authorList>
            <person name="Cho K."/>
        </authorList>
    </citation>
    <scope>NUCLEOTIDE SEQUENCE [LARGE SCALE GENOMIC DNA]</scope>
    <source>
        <strain evidence="1">LZ3.2</strain>
        <tissue evidence="1">Leaf</tissue>
    </source>
</reference>
<sequence>MNSPVDPPQRKALFRSNTYKLGTYHELIKEQSHQKNDRLTSTTIHDLQQRVESMLRPRVPRYQGNGGISLGYLVVRQGAWNSALLFFPAIPPNTSKGDVTRAHMRKMTTMVPKGSAAVALYAIATLLRKQNVRNRGPQNKAPVNIKFLTCREEMKSND</sequence>
<dbReference type="EMBL" id="JACXVP010000004">
    <property type="protein sequence ID" value="KAG5609180.1"/>
    <property type="molecule type" value="Genomic_DNA"/>
</dbReference>